<proteinExistence type="predicted"/>
<dbReference type="Pfam" id="PF01844">
    <property type="entry name" value="HNH"/>
    <property type="match status" value="1"/>
</dbReference>
<keyword evidence="2" id="KW-0378">Hydrolase</keyword>
<keyword evidence="2" id="KW-0255">Endonuclease</keyword>
<dbReference type="GO" id="GO:0003676">
    <property type="term" value="F:nucleic acid binding"/>
    <property type="evidence" value="ECO:0007669"/>
    <property type="project" value="InterPro"/>
</dbReference>
<evidence type="ECO:0000313" key="2">
    <source>
        <dbReference type="EMBL" id="CDX61047.1"/>
    </source>
</evidence>
<sequence>MIHLTKVAKPQILEDNEVAWTAAIVDKLVAGEVPTNAEKTRYRNPHIKAALVTETHGKCAYCESKLLHIHHGDVEHIYPKSLDPEKTFVWNNLTLACEICNQNKSNKDPFLEHIIDPYIVEPSDHLIFSGPLVFPRGTAAGTSTRSLLDLNRGELSERRKDHLEKIMGIIDTISRADLPIATRRAIFADLRDHEAHPSAQYAAMVQTVIGQIAPSLPIDITAN</sequence>
<dbReference type="GO" id="GO:0008270">
    <property type="term" value="F:zinc ion binding"/>
    <property type="evidence" value="ECO:0007669"/>
    <property type="project" value="InterPro"/>
</dbReference>
<accession>A0A0K2W437</accession>
<feature type="domain" description="HNH" evidence="1">
    <location>
        <begin position="59"/>
        <end position="107"/>
    </location>
</feature>
<dbReference type="EMBL" id="CCND01000028">
    <property type="protein sequence ID" value="CDX61047.1"/>
    <property type="molecule type" value="Genomic_DNA"/>
</dbReference>
<dbReference type="AlphaFoldDB" id="A0A0K2W437"/>
<gene>
    <name evidence="2" type="ORF">MPL1032_340002</name>
</gene>
<protein>
    <submittedName>
        <fullName evidence="2">HNH endonuclease domain protein</fullName>
    </submittedName>
</protein>
<dbReference type="GO" id="GO:0004519">
    <property type="term" value="F:endonuclease activity"/>
    <property type="evidence" value="ECO:0007669"/>
    <property type="project" value="UniProtKB-KW"/>
</dbReference>
<evidence type="ECO:0000313" key="3">
    <source>
        <dbReference type="Proteomes" id="UP000182888"/>
    </source>
</evidence>
<organism evidence="2 3">
    <name type="scientific">Mesorhizobium plurifarium</name>
    <dbReference type="NCBI Taxonomy" id="69974"/>
    <lineage>
        <taxon>Bacteria</taxon>
        <taxon>Pseudomonadati</taxon>
        <taxon>Pseudomonadota</taxon>
        <taxon>Alphaproteobacteria</taxon>
        <taxon>Hyphomicrobiales</taxon>
        <taxon>Phyllobacteriaceae</taxon>
        <taxon>Mesorhizobium</taxon>
    </lineage>
</organism>
<dbReference type="Proteomes" id="UP000182888">
    <property type="component" value="Unassembled WGS sequence"/>
</dbReference>
<keyword evidence="2" id="KW-0540">Nuclease</keyword>
<name>A0A0K2W437_MESPL</name>
<reference evidence="3" key="1">
    <citation type="submission" date="2014-08" db="EMBL/GenBank/DDBJ databases">
        <authorList>
            <person name="Edwards T."/>
        </authorList>
    </citation>
    <scope>NUCLEOTIDE SEQUENCE [LARGE SCALE GENOMIC DNA]</scope>
</reference>
<dbReference type="InterPro" id="IPR002711">
    <property type="entry name" value="HNH"/>
</dbReference>
<evidence type="ECO:0000259" key="1">
    <source>
        <dbReference type="Pfam" id="PF01844"/>
    </source>
</evidence>
<dbReference type="Gene3D" id="1.10.30.50">
    <property type="match status" value="1"/>
</dbReference>